<keyword evidence="2" id="KW-1185">Reference proteome</keyword>
<organism evidence="1 2">
    <name type="scientific">Leucogyrophana mollusca</name>
    <dbReference type="NCBI Taxonomy" id="85980"/>
    <lineage>
        <taxon>Eukaryota</taxon>
        <taxon>Fungi</taxon>
        <taxon>Dikarya</taxon>
        <taxon>Basidiomycota</taxon>
        <taxon>Agaricomycotina</taxon>
        <taxon>Agaricomycetes</taxon>
        <taxon>Agaricomycetidae</taxon>
        <taxon>Boletales</taxon>
        <taxon>Boletales incertae sedis</taxon>
        <taxon>Leucogyrophana</taxon>
    </lineage>
</organism>
<dbReference type="Proteomes" id="UP000790709">
    <property type="component" value="Unassembled WGS sequence"/>
</dbReference>
<reference evidence="1" key="1">
    <citation type="journal article" date="2021" name="New Phytol.">
        <title>Evolutionary innovations through gain and loss of genes in the ectomycorrhizal Boletales.</title>
        <authorList>
            <person name="Wu G."/>
            <person name="Miyauchi S."/>
            <person name="Morin E."/>
            <person name="Kuo A."/>
            <person name="Drula E."/>
            <person name="Varga T."/>
            <person name="Kohler A."/>
            <person name="Feng B."/>
            <person name="Cao Y."/>
            <person name="Lipzen A."/>
            <person name="Daum C."/>
            <person name="Hundley H."/>
            <person name="Pangilinan J."/>
            <person name="Johnson J."/>
            <person name="Barry K."/>
            <person name="LaButti K."/>
            <person name="Ng V."/>
            <person name="Ahrendt S."/>
            <person name="Min B."/>
            <person name="Choi I.G."/>
            <person name="Park H."/>
            <person name="Plett J.M."/>
            <person name="Magnuson J."/>
            <person name="Spatafora J.W."/>
            <person name="Nagy L.G."/>
            <person name="Henrissat B."/>
            <person name="Grigoriev I.V."/>
            <person name="Yang Z.L."/>
            <person name="Xu J."/>
            <person name="Martin F.M."/>
        </authorList>
    </citation>
    <scope>NUCLEOTIDE SEQUENCE</scope>
    <source>
        <strain evidence="1">KUC20120723A-06</strain>
    </source>
</reference>
<accession>A0ACB8BSN6</accession>
<gene>
    <name evidence="1" type="ORF">BV22DRAFT_1044904</name>
</gene>
<protein>
    <submittedName>
        <fullName evidence="1">Uncharacterized protein</fullName>
    </submittedName>
</protein>
<comment type="caution">
    <text evidence="1">The sequence shown here is derived from an EMBL/GenBank/DDBJ whole genome shotgun (WGS) entry which is preliminary data.</text>
</comment>
<proteinExistence type="predicted"/>
<evidence type="ECO:0000313" key="2">
    <source>
        <dbReference type="Proteomes" id="UP000790709"/>
    </source>
</evidence>
<sequence length="250" mass="27938">MYRPSGNWGRALAISRPLPGPDYPLACICVGSSALPSLGGGSTLPSMAAKFKDNTCRLVTRKDWYWISCSFSYCGDTPHRDIFENSYGISSPHIRLRHVPHASHTFFQCVLGMKSGRRSKSLSRSIAPPPRPYHHEMGTVHLISRKREGVQEVHTPNEKFQPSVSLSDTTSSRVWVRWDMGSLQGSWYLNRASLGNSGNRDYPRNTTAVDDYSFAALDTAPLDATNLVTMQVNKTDYISIPVIRFSIRID</sequence>
<evidence type="ECO:0000313" key="1">
    <source>
        <dbReference type="EMBL" id="KAH7928081.1"/>
    </source>
</evidence>
<dbReference type="EMBL" id="MU266357">
    <property type="protein sequence ID" value="KAH7928081.1"/>
    <property type="molecule type" value="Genomic_DNA"/>
</dbReference>
<name>A0ACB8BSN6_9AGAM</name>